<dbReference type="RefSeq" id="WP_074760754.1">
    <property type="nucleotide sequence ID" value="NZ_FNRF01000002.1"/>
</dbReference>
<evidence type="ECO:0000313" key="2">
    <source>
        <dbReference type="EMBL" id="SEA37757.1"/>
    </source>
</evidence>
<dbReference type="Gene3D" id="3.60.40.10">
    <property type="entry name" value="PPM-type phosphatase domain"/>
    <property type="match status" value="1"/>
</dbReference>
<reference evidence="2 3" key="1">
    <citation type="submission" date="2016-10" db="EMBL/GenBank/DDBJ databases">
        <authorList>
            <person name="de Groot N.N."/>
        </authorList>
    </citation>
    <scope>NUCLEOTIDE SEQUENCE [LARGE SCALE GENOMIC DNA]</scope>
    <source>
        <strain evidence="2 3">D31d</strain>
    </source>
</reference>
<dbReference type="InterPro" id="IPR036457">
    <property type="entry name" value="PPM-type-like_dom_sf"/>
</dbReference>
<dbReference type="AlphaFoldDB" id="A0A1H4APV7"/>
<dbReference type="OrthoDB" id="9805674at2"/>
<evidence type="ECO:0000313" key="3">
    <source>
        <dbReference type="Proteomes" id="UP000182257"/>
    </source>
</evidence>
<proteinExistence type="predicted"/>
<protein>
    <submittedName>
        <fullName evidence="2">Protein phosphatase 2C</fullName>
    </submittedName>
</protein>
<dbReference type="Pfam" id="PF13672">
    <property type="entry name" value="PP2C_2"/>
    <property type="match status" value="1"/>
</dbReference>
<gene>
    <name evidence="2" type="ORF">SAMN05216462_1311</name>
</gene>
<dbReference type="Proteomes" id="UP000182257">
    <property type="component" value="Unassembled WGS sequence"/>
</dbReference>
<dbReference type="EMBL" id="FNRF01000002">
    <property type="protein sequence ID" value="SEA37757.1"/>
    <property type="molecule type" value="Genomic_DNA"/>
</dbReference>
<evidence type="ECO:0000259" key="1">
    <source>
        <dbReference type="Pfam" id="PF13672"/>
    </source>
</evidence>
<feature type="domain" description="PPM-type phosphatase" evidence="1">
    <location>
        <begin position="11"/>
        <end position="263"/>
    </location>
</feature>
<dbReference type="InterPro" id="IPR001932">
    <property type="entry name" value="PPM-type_phosphatase-like_dom"/>
</dbReference>
<organism evidence="2 3">
    <name type="scientific">Xylanibacter ruminicola</name>
    <name type="common">Prevotella ruminicola</name>
    <dbReference type="NCBI Taxonomy" id="839"/>
    <lineage>
        <taxon>Bacteria</taxon>
        <taxon>Pseudomonadati</taxon>
        <taxon>Bacteroidota</taxon>
        <taxon>Bacteroidia</taxon>
        <taxon>Bacteroidales</taxon>
        <taxon>Prevotellaceae</taxon>
        <taxon>Xylanibacter</taxon>
    </lineage>
</organism>
<dbReference type="SUPFAM" id="SSF81606">
    <property type="entry name" value="PP2C-like"/>
    <property type="match status" value="1"/>
</dbReference>
<sequence>MIKAYSFSCQGESHKATDKVCQDYSMAVADDSLSVAIVCDGHGGEPYFRSDVGAEYAAEAALHSITFFVENGGGDLFKGQPFTAVGTTKAEAVKDKPTNVDKAMRQLFSSIIYQWNEKIKKHAQENELTEWEKANVPQKYLDRFLASETFEKHYGCTLMVYVQTKDYWFAFHIGDGKCYSFQEDPIWDEPIPWDDDCFLNKTTSLCDSQAINEFRYCYEGDGKFPTAIFLGSDGMDDSFGAETNLVNFYIQVMKLLVDEGLDKTILSIESDLPQLSKIGSKDDMSIAFIYNPEELKEHITDFIQYQINTTQDSVQQLNTRIKELENKISGTKFIRDEKERIELDYAKKDLSRAKEDYFKQLNKYDVLMQQLSKEYSKK</sequence>
<name>A0A1H4APV7_XYLRU</name>
<accession>A0A1H4APV7</accession>